<comment type="subcellular location">
    <subcellularLocation>
        <location evidence="1">Membrane</location>
        <topology evidence="1">Multi-pass membrane protein</topology>
    </subcellularLocation>
</comment>
<evidence type="ECO:0000313" key="10">
    <source>
        <dbReference type="EMBL" id="CAE0554075.1"/>
    </source>
</evidence>
<evidence type="ECO:0000256" key="4">
    <source>
        <dbReference type="ARBA" id="ARBA00022989"/>
    </source>
</evidence>
<evidence type="ECO:0000256" key="5">
    <source>
        <dbReference type="ARBA" id="ARBA00023065"/>
    </source>
</evidence>
<dbReference type="GO" id="GO:0015279">
    <property type="term" value="F:store-operated calcium channel activity"/>
    <property type="evidence" value="ECO:0007669"/>
    <property type="project" value="TreeGrafter"/>
</dbReference>
<feature type="transmembrane region" description="Helical" evidence="8">
    <location>
        <begin position="263"/>
        <end position="280"/>
    </location>
</feature>
<dbReference type="GO" id="GO:0051480">
    <property type="term" value="P:regulation of cytosolic calcium ion concentration"/>
    <property type="evidence" value="ECO:0007669"/>
    <property type="project" value="TreeGrafter"/>
</dbReference>
<evidence type="ECO:0000256" key="7">
    <source>
        <dbReference type="ARBA" id="ARBA00023303"/>
    </source>
</evidence>
<dbReference type="AlphaFoldDB" id="A0A7S3SGG7"/>
<keyword evidence="2" id="KW-0813">Transport</keyword>
<dbReference type="PANTHER" id="PTHR10117:SF54">
    <property type="entry name" value="TRANSIENT RECEPTOR POTENTIAL-GAMMA PROTEIN"/>
    <property type="match status" value="1"/>
</dbReference>
<gene>
    <name evidence="10" type="ORF">EHUX00137_LOCUS20412</name>
</gene>
<dbReference type="GO" id="GO:0070679">
    <property type="term" value="F:inositol 1,4,5 trisphosphate binding"/>
    <property type="evidence" value="ECO:0007669"/>
    <property type="project" value="TreeGrafter"/>
</dbReference>
<dbReference type="InterPro" id="IPR005821">
    <property type="entry name" value="Ion_trans_dom"/>
</dbReference>
<keyword evidence="3 8" id="KW-0812">Transmembrane</keyword>
<keyword evidence="4 8" id="KW-1133">Transmembrane helix</keyword>
<evidence type="ECO:0000256" key="8">
    <source>
        <dbReference type="SAM" id="Phobius"/>
    </source>
</evidence>
<dbReference type="GO" id="GO:0034703">
    <property type="term" value="C:cation channel complex"/>
    <property type="evidence" value="ECO:0007669"/>
    <property type="project" value="TreeGrafter"/>
</dbReference>
<accession>A0A7S3SGG7</accession>
<keyword evidence="6 8" id="KW-0472">Membrane</keyword>
<feature type="domain" description="Ion transport" evidence="9">
    <location>
        <begin position="378"/>
        <end position="520"/>
    </location>
</feature>
<name>A0A7S3SGG7_EMIHU</name>
<reference evidence="10" key="1">
    <citation type="submission" date="2021-01" db="EMBL/GenBank/DDBJ databases">
        <authorList>
            <person name="Corre E."/>
            <person name="Pelletier E."/>
            <person name="Niang G."/>
            <person name="Scheremetjew M."/>
            <person name="Finn R."/>
            <person name="Kale V."/>
            <person name="Holt S."/>
            <person name="Cochrane G."/>
            <person name="Meng A."/>
            <person name="Brown T."/>
            <person name="Cohen L."/>
        </authorList>
    </citation>
    <scope>NUCLEOTIDE SEQUENCE</scope>
    <source>
        <strain evidence="10">379</strain>
    </source>
</reference>
<dbReference type="Pfam" id="PF00520">
    <property type="entry name" value="Ion_trans"/>
    <property type="match status" value="1"/>
</dbReference>
<keyword evidence="5" id="KW-0406">Ion transport</keyword>
<dbReference type="InterPro" id="IPR002153">
    <property type="entry name" value="TRPC_channel"/>
</dbReference>
<keyword evidence="7" id="KW-0407">Ion channel</keyword>
<protein>
    <recommendedName>
        <fullName evidence="9">Ion transport domain-containing protein</fullName>
    </recommendedName>
</protein>
<dbReference type="PANTHER" id="PTHR10117">
    <property type="entry name" value="TRANSIENT RECEPTOR POTENTIAL CHANNEL"/>
    <property type="match status" value="1"/>
</dbReference>
<evidence type="ECO:0000256" key="6">
    <source>
        <dbReference type="ARBA" id="ARBA00023136"/>
    </source>
</evidence>
<organism evidence="10">
    <name type="scientific">Emiliania huxleyi</name>
    <name type="common">Coccolithophore</name>
    <name type="synonym">Pontosphaera huxleyi</name>
    <dbReference type="NCBI Taxonomy" id="2903"/>
    <lineage>
        <taxon>Eukaryota</taxon>
        <taxon>Haptista</taxon>
        <taxon>Haptophyta</taxon>
        <taxon>Prymnesiophyceae</taxon>
        <taxon>Isochrysidales</taxon>
        <taxon>Noelaerhabdaceae</taxon>
        <taxon>Emiliania</taxon>
    </lineage>
</organism>
<feature type="transmembrane region" description="Helical" evidence="8">
    <location>
        <begin position="192"/>
        <end position="212"/>
    </location>
</feature>
<feature type="transmembrane region" description="Helical" evidence="8">
    <location>
        <begin position="492"/>
        <end position="512"/>
    </location>
</feature>
<evidence type="ECO:0000256" key="3">
    <source>
        <dbReference type="ARBA" id="ARBA00022692"/>
    </source>
</evidence>
<feature type="transmembrane region" description="Helical" evidence="8">
    <location>
        <begin position="415"/>
        <end position="434"/>
    </location>
</feature>
<dbReference type="PRINTS" id="PR01097">
    <property type="entry name" value="TRNSRECEPTRP"/>
</dbReference>
<dbReference type="GO" id="GO:0005886">
    <property type="term" value="C:plasma membrane"/>
    <property type="evidence" value="ECO:0007669"/>
    <property type="project" value="TreeGrafter"/>
</dbReference>
<proteinExistence type="predicted"/>
<evidence type="ECO:0000259" key="9">
    <source>
        <dbReference type="Pfam" id="PF00520"/>
    </source>
</evidence>
<feature type="transmembrane region" description="Helical" evidence="8">
    <location>
        <begin position="321"/>
        <end position="340"/>
    </location>
</feature>
<evidence type="ECO:0000256" key="2">
    <source>
        <dbReference type="ARBA" id="ARBA00022448"/>
    </source>
</evidence>
<sequence length="671" mass="74782">MAQAQDGSTAIDFALHDDELSVEQLLHKLDAAIALLPALFRHSAGEALCYVTKIAERAHIERERRERSSPAEAEKLQATADRAERLGVELIKKLSVLQRTLLLEREKRKESLFLEGGTSKEIKRPPGFVARPRGFVARAVNVPRQKKLLGDPTVQAAINYRWMGPLINSVVNGYVVTPNGDEERVRRPFARVVLLLLAAAVNLLFLPLVAFIPRLRRLLMWVLDFGFELVSSDRTPYSEGFQRKWSPSAQLYTRSLYLLDAPFFQFFISSVSWLLLSLVLTRTATPSLRGAVADAWALLSSEGADGIAPALATVVEEVGSLALNALLLSGLLLWLLAHFIDEIETFSWSDPIKKGELLGISLALSSKLAPMFNRHMLAFGLLLMWLSWFMRVFSLGGLGTLTVMLEKMLFDTVKFLVFMVGCAVAFAAALHQLFLEAHVLDVEDCDKFSEFGEGLLVSLRRLLLVAIDPAESIDCAGTIAEALQDFHFTAPFIMSVYVILSVVLLLNMLIAIMAKTFDTVWDDAETENRYLRAQLAVQYFGDAPPPPFNLLRLPARVPELLERCWAKVSHACGLAATCCYGAGKWLVWLACLPCLAVWAVRRAWALPRQDKSSQEGLFLSEGLSTDGDMDDLDPSNVRYVDGLGQLWSERNTVEELMKLEAEGRSKEERKE</sequence>
<feature type="transmembrane region" description="Helical" evidence="8">
    <location>
        <begin position="376"/>
        <end position="403"/>
    </location>
</feature>
<dbReference type="EMBL" id="HBIR01026478">
    <property type="protein sequence ID" value="CAE0554075.1"/>
    <property type="molecule type" value="Transcribed_RNA"/>
</dbReference>
<evidence type="ECO:0000256" key="1">
    <source>
        <dbReference type="ARBA" id="ARBA00004141"/>
    </source>
</evidence>